<dbReference type="Gene3D" id="1.20.1250.20">
    <property type="entry name" value="MFS general substrate transporter like domains"/>
    <property type="match status" value="2"/>
</dbReference>
<feature type="transmembrane region" description="Helical" evidence="8">
    <location>
        <begin position="329"/>
        <end position="352"/>
    </location>
</feature>
<evidence type="ECO:0000259" key="9">
    <source>
        <dbReference type="PROSITE" id="PS50850"/>
    </source>
</evidence>
<feature type="transmembrane region" description="Helical" evidence="8">
    <location>
        <begin position="71"/>
        <end position="88"/>
    </location>
</feature>
<evidence type="ECO:0000256" key="5">
    <source>
        <dbReference type="ARBA" id="ARBA00022692"/>
    </source>
</evidence>
<gene>
    <name evidence="10" type="ORF">SAMN03080606_01521</name>
</gene>
<evidence type="ECO:0000256" key="8">
    <source>
        <dbReference type="SAM" id="Phobius"/>
    </source>
</evidence>
<dbReference type="InterPro" id="IPR020846">
    <property type="entry name" value="MFS_dom"/>
</dbReference>
<evidence type="ECO:0000256" key="7">
    <source>
        <dbReference type="ARBA" id="ARBA00023136"/>
    </source>
</evidence>
<evidence type="ECO:0000313" key="10">
    <source>
        <dbReference type="EMBL" id="SCY43640.1"/>
    </source>
</evidence>
<dbReference type="PROSITE" id="PS50850">
    <property type="entry name" value="MFS"/>
    <property type="match status" value="1"/>
</dbReference>
<dbReference type="EMBL" id="FMUS01000008">
    <property type="protein sequence ID" value="SCY43640.1"/>
    <property type="molecule type" value="Genomic_DNA"/>
</dbReference>
<dbReference type="GO" id="GO:0015528">
    <property type="term" value="F:lactose:proton symporter activity"/>
    <property type="evidence" value="ECO:0007669"/>
    <property type="project" value="TreeGrafter"/>
</dbReference>
<reference evidence="10 11" key="1">
    <citation type="submission" date="2016-10" db="EMBL/GenBank/DDBJ databases">
        <authorList>
            <person name="de Groot N.N."/>
        </authorList>
    </citation>
    <scope>NUCLEOTIDE SEQUENCE [LARGE SCALE GENOMIC DNA]</scope>
    <source>
        <strain evidence="10 11">DSM 18978</strain>
    </source>
</reference>
<dbReference type="GO" id="GO:0005886">
    <property type="term" value="C:plasma membrane"/>
    <property type="evidence" value="ECO:0007669"/>
    <property type="project" value="UniProtKB-SubCell"/>
</dbReference>
<keyword evidence="7 8" id="KW-0472">Membrane</keyword>
<dbReference type="PANTHER" id="PTHR23522">
    <property type="entry name" value="BLL5896 PROTEIN"/>
    <property type="match status" value="1"/>
</dbReference>
<evidence type="ECO:0000256" key="3">
    <source>
        <dbReference type="ARBA" id="ARBA00022475"/>
    </source>
</evidence>
<name>A0A1G5FXR3_9FIRM</name>
<keyword evidence="2" id="KW-0813">Transport</keyword>
<evidence type="ECO:0000256" key="1">
    <source>
        <dbReference type="ARBA" id="ARBA00004429"/>
    </source>
</evidence>
<feature type="transmembrane region" description="Helical" evidence="8">
    <location>
        <begin position="130"/>
        <end position="150"/>
    </location>
</feature>
<dbReference type="Proteomes" id="UP000198636">
    <property type="component" value="Unassembled WGS sequence"/>
</dbReference>
<keyword evidence="4" id="KW-0997">Cell inner membrane</keyword>
<dbReference type="GO" id="GO:0030395">
    <property type="term" value="F:lactose binding"/>
    <property type="evidence" value="ECO:0007669"/>
    <property type="project" value="TreeGrafter"/>
</dbReference>
<dbReference type="Pfam" id="PF12832">
    <property type="entry name" value="MFS_1_like"/>
    <property type="match status" value="1"/>
</dbReference>
<accession>A0A1G5FXR3</accession>
<dbReference type="SUPFAM" id="SSF103473">
    <property type="entry name" value="MFS general substrate transporter"/>
    <property type="match status" value="1"/>
</dbReference>
<keyword evidence="11" id="KW-1185">Reference proteome</keyword>
<feature type="transmembrane region" description="Helical" evidence="8">
    <location>
        <begin position="206"/>
        <end position="229"/>
    </location>
</feature>
<evidence type="ECO:0000313" key="11">
    <source>
        <dbReference type="Proteomes" id="UP000198636"/>
    </source>
</evidence>
<comment type="subcellular location">
    <subcellularLocation>
        <location evidence="1">Cell inner membrane</location>
        <topology evidence="1">Multi-pass membrane protein</topology>
    </subcellularLocation>
</comment>
<dbReference type="PANTHER" id="PTHR23522:SF10">
    <property type="entry name" value="3-PHENYLPROPIONIC ACID TRANSPORTER-RELATED"/>
    <property type="match status" value="1"/>
</dbReference>
<dbReference type="InterPro" id="IPR036259">
    <property type="entry name" value="MFS_trans_sf"/>
</dbReference>
<keyword evidence="5 8" id="KW-0812">Transmembrane</keyword>
<dbReference type="STRING" id="1120976.SAMN03080606_01521"/>
<evidence type="ECO:0000256" key="2">
    <source>
        <dbReference type="ARBA" id="ARBA00022448"/>
    </source>
</evidence>
<evidence type="ECO:0000256" key="4">
    <source>
        <dbReference type="ARBA" id="ARBA00022519"/>
    </source>
</evidence>
<keyword evidence="3" id="KW-1003">Cell membrane</keyword>
<protein>
    <submittedName>
        <fullName evidence="10">Sugar phosphate permease</fullName>
    </submittedName>
</protein>
<proteinExistence type="predicted"/>
<feature type="transmembrane region" description="Helical" evidence="8">
    <location>
        <begin position="156"/>
        <end position="174"/>
    </location>
</feature>
<feature type="transmembrane region" description="Helical" evidence="8">
    <location>
        <begin position="94"/>
        <end position="118"/>
    </location>
</feature>
<feature type="transmembrane region" description="Helical" evidence="8">
    <location>
        <begin position="294"/>
        <end position="317"/>
    </location>
</feature>
<feature type="transmembrane region" description="Helical" evidence="8">
    <location>
        <begin position="12"/>
        <end position="30"/>
    </location>
</feature>
<organism evidence="10 11">
    <name type="scientific">Alkaliphilus peptidifermentans DSM 18978</name>
    <dbReference type="NCBI Taxonomy" id="1120976"/>
    <lineage>
        <taxon>Bacteria</taxon>
        <taxon>Bacillati</taxon>
        <taxon>Bacillota</taxon>
        <taxon>Clostridia</taxon>
        <taxon>Peptostreptococcales</taxon>
        <taxon>Natronincolaceae</taxon>
        <taxon>Alkaliphilus</taxon>
    </lineage>
</organism>
<sequence>MGASLKQFQKMYFIFYFTIATFWAFAVPYLNSLEISNTKIGVIISLMIFAGVIGQFITGYLCDIKNTIKKIFIVYMILLCCSVALFFQSQNITYIIILISIIGFFQSSVMALGDSWVLESSSEIKENFGSIRALGSAGWGIAAVFVGKVIDKTGWHSLYIIYIICTVVLFFTLLNMQDAKGKSNGVNPLEPITSREIKELFFNKQYIQLLVIFFLLFSALQAVGMFSQIIINNYGGTKFQVGLYLFVAAFSEIPILFLAKLLRVRYKLSQLLIFSSFALTFRMILVAFSSNISLIIALGSFQIVTFSIIVFISKYLIDEISPAKLKTMSQMIAMAVYMGLSGIFSTTLSGWLADVIGIKNMLIFQGVLCFFAFLLSLRYHMYYYPKAKITHLQS</sequence>
<keyword evidence="6 8" id="KW-1133">Transmembrane helix</keyword>
<dbReference type="InterPro" id="IPR024989">
    <property type="entry name" value="MFS_assoc_dom"/>
</dbReference>
<dbReference type="AlphaFoldDB" id="A0A1G5FXR3"/>
<feature type="transmembrane region" description="Helical" evidence="8">
    <location>
        <begin position="241"/>
        <end position="259"/>
    </location>
</feature>
<feature type="transmembrane region" description="Helical" evidence="8">
    <location>
        <begin position="42"/>
        <end position="62"/>
    </location>
</feature>
<evidence type="ECO:0000256" key="6">
    <source>
        <dbReference type="ARBA" id="ARBA00022989"/>
    </source>
</evidence>
<feature type="domain" description="Major facilitator superfamily (MFS) profile" evidence="9">
    <location>
        <begin position="4"/>
        <end position="384"/>
    </location>
</feature>
<feature type="transmembrane region" description="Helical" evidence="8">
    <location>
        <begin position="358"/>
        <end position="377"/>
    </location>
</feature>